<dbReference type="GO" id="GO:0005524">
    <property type="term" value="F:ATP binding"/>
    <property type="evidence" value="ECO:0007669"/>
    <property type="project" value="UniProtKB-UniRule"/>
</dbReference>
<dbReference type="EMBL" id="CP049742">
    <property type="protein sequence ID" value="QPC45493.1"/>
    <property type="molecule type" value="Genomic_DNA"/>
</dbReference>
<name>A0A7S8C940_9BACI</name>
<dbReference type="InterPro" id="IPR000115">
    <property type="entry name" value="PRibGlycinamide_synth"/>
</dbReference>
<dbReference type="GO" id="GO:0004637">
    <property type="term" value="F:phosphoribosylamine-glycine ligase activity"/>
    <property type="evidence" value="ECO:0007669"/>
    <property type="project" value="UniProtKB-UniRule"/>
</dbReference>
<comment type="similarity">
    <text evidence="9 12">Belongs to the GARS family.</text>
</comment>
<keyword evidence="6 13" id="KW-0547">Nucleotide-binding</keyword>
<dbReference type="InterPro" id="IPR011761">
    <property type="entry name" value="ATP-grasp"/>
</dbReference>
<organism evidence="15 16">
    <name type="scientific">Mangrovibacillus cuniculi</name>
    <dbReference type="NCBI Taxonomy" id="2593652"/>
    <lineage>
        <taxon>Bacteria</taxon>
        <taxon>Bacillati</taxon>
        <taxon>Bacillota</taxon>
        <taxon>Bacilli</taxon>
        <taxon>Bacillales</taxon>
        <taxon>Bacillaceae</taxon>
        <taxon>Mangrovibacillus</taxon>
    </lineage>
</organism>
<dbReference type="SUPFAM" id="SSF56059">
    <property type="entry name" value="Glutathione synthetase ATP-binding domain-like"/>
    <property type="match status" value="1"/>
</dbReference>
<dbReference type="AlphaFoldDB" id="A0A7S8C940"/>
<dbReference type="InterPro" id="IPR020562">
    <property type="entry name" value="PRibGlycinamide_synth_N"/>
</dbReference>
<evidence type="ECO:0000256" key="2">
    <source>
        <dbReference type="ARBA" id="ARBA00001946"/>
    </source>
</evidence>
<evidence type="ECO:0000256" key="7">
    <source>
        <dbReference type="ARBA" id="ARBA00022755"/>
    </source>
</evidence>
<dbReference type="InterPro" id="IPR013815">
    <property type="entry name" value="ATP_grasp_subdomain_1"/>
</dbReference>
<dbReference type="NCBIfam" id="TIGR00877">
    <property type="entry name" value="purD"/>
    <property type="match status" value="1"/>
</dbReference>
<dbReference type="PANTHER" id="PTHR43472">
    <property type="entry name" value="PHOSPHORIBOSYLAMINE--GLYCINE LIGASE"/>
    <property type="match status" value="1"/>
</dbReference>
<dbReference type="Gene3D" id="3.90.600.10">
    <property type="entry name" value="Phosphoribosylglycinamide synthetase, C-terminal domain"/>
    <property type="match status" value="1"/>
</dbReference>
<evidence type="ECO:0000256" key="13">
    <source>
        <dbReference type="PROSITE-ProRule" id="PRU00409"/>
    </source>
</evidence>
<dbReference type="Proteomes" id="UP000593626">
    <property type="component" value="Chromosome"/>
</dbReference>
<protein>
    <recommendedName>
        <fullName evidence="4 12">Phosphoribosylamine--glycine ligase</fullName>
        <ecNumber evidence="4 12">6.3.4.13</ecNumber>
    </recommendedName>
    <alternativeName>
        <fullName evidence="12">GARS</fullName>
    </alternativeName>
    <alternativeName>
        <fullName evidence="10 12">Glycinamide ribonucleotide synthetase</fullName>
    </alternativeName>
    <alternativeName>
        <fullName evidence="11 12">Phosphoribosylglycinamide synthetase</fullName>
    </alternativeName>
</protein>
<keyword evidence="7 12" id="KW-0658">Purine biosynthesis</keyword>
<keyword evidence="8 13" id="KW-0067">ATP-binding</keyword>
<comment type="pathway">
    <text evidence="3 12">Purine metabolism; IMP biosynthesis via de novo pathway; N(1)-(5-phospho-D-ribosyl)glycinamide from 5-phospho-alpha-D-ribose 1-diphosphate: step 2/2.</text>
</comment>
<dbReference type="PROSITE" id="PS50975">
    <property type="entry name" value="ATP_GRASP"/>
    <property type="match status" value="1"/>
</dbReference>
<dbReference type="Pfam" id="PF01071">
    <property type="entry name" value="GARS_A"/>
    <property type="match status" value="1"/>
</dbReference>
<proteinExistence type="inferred from homology"/>
<dbReference type="PROSITE" id="PS00184">
    <property type="entry name" value="GARS"/>
    <property type="match status" value="1"/>
</dbReference>
<evidence type="ECO:0000256" key="1">
    <source>
        <dbReference type="ARBA" id="ARBA00001936"/>
    </source>
</evidence>
<feature type="domain" description="ATP-grasp" evidence="14">
    <location>
        <begin position="107"/>
        <end position="312"/>
    </location>
</feature>
<dbReference type="KEGG" id="mcui:G8O30_00125"/>
<sequence>MKVLVIGRGGREHALVHMCTKSSLVEEVYCAPGSDAIGAMAQLVNVQETDVKGLATFAEEAGIGLTIVGPEVPLLAGIVDQFQQRGLLIFGPSQKAAQLEGSKSFAKAFMDRHGIPTASYEVATGIEAVISWCAKVAPPYVLKADGLAAGKGVVIALTKQEAVDTALSFFDGQLGDAGKTIVLEEYLDGEECSFMVMANGENFVTLPISQDHKRLLEEDQGPNTGGMGVIAPLEHVRFQWQSFIEENIITPTLRGMLADGITYQGVLYAGLMITEDGPKVIEFNARFGDPETQVVLPMAESDLVVTMLQLLNEEKVEKVVWREDFSIGVVLAGSNYPVSSSYGEAVELIETADGNLYHAGTTWSNERGGWLTNGGRVALYQAFGNTLQEAQQLVYQVVDQVVASGSVRARRDIGNKLIEFVSESVGQIRK</sequence>
<dbReference type="SMART" id="SM01209">
    <property type="entry name" value="GARS_A"/>
    <property type="match status" value="1"/>
</dbReference>
<dbReference type="Gene3D" id="3.30.470.20">
    <property type="entry name" value="ATP-grasp fold, B domain"/>
    <property type="match status" value="1"/>
</dbReference>
<evidence type="ECO:0000256" key="8">
    <source>
        <dbReference type="ARBA" id="ARBA00022840"/>
    </source>
</evidence>
<comment type="cofactor">
    <cofactor evidence="1">
        <name>Mn(2+)</name>
        <dbReference type="ChEBI" id="CHEBI:29035"/>
    </cofactor>
</comment>
<evidence type="ECO:0000256" key="3">
    <source>
        <dbReference type="ARBA" id="ARBA00005174"/>
    </source>
</evidence>
<dbReference type="Pfam" id="PF02843">
    <property type="entry name" value="GARS_C"/>
    <property type="match status" value="1"/>
</dbReference>
<dbReference type="InterPro" id="IPR016185">
    <property type="entry name" value="PreATP-grasp_dom_sf"/>
</dbReference>
<dbReference type="SMART" id="SM01210">
    <property type="entry name" value="GARS_C"/>
    <property type="match status" value="1"/>
</dbReference>
<evidence type="ECO:0000313" key="16">
    <source>
        <dbReference type="Proteomes" id="UP000593626"/>
    </source>
</evidence>
<dbReference type="RefSeq" id="WP_239672994.1">
    <property type="nucleotide sequence ID" value="NZ_CP049742.1"/>
</dbReference>
<evidence type="ECO:0000256" key="6">
    <source>
        <dbReference type="ARBA" id="ARBA00022741"/>
    </source>
</evidence>
<dbReference type="UniPathway" id="UPA00074">
    <property type="reaction ID" value="UER00125"/>
</dbReference>
<accession>A0A7S8C940</accession>
<reference evidence="15 16" key="1">
    <citation type="submission" date="2019-07" db="EMBL/GenBank/DDBJ databases">
        <title>Genome sequence of 2 isolates from Red Sea Mangroves.</title>
        <authorList>
            <person name="Sefrji F."/>
            <person name="Michoud G."/>
            <person name="Merlino G."/>
            <person name="Daffonchio D."/>
        </authorList>
    </citation>
    <scope>NUCLEOTIDE SEQUENCE [LARGE SCALE GENOMIC DNA]</scope>
    <source>
        <strain evidence="15 16">R1DC41</strain>
    </source>
</reference>
<comment type="catalytic activity">
    <reaction evidence="12">
        <text>5-phospho-beta-D-ribosylamine + glycine + ATP = N(1)-(5-phospho-beta-D-ribosyl)glycinamide + ADP + phosphate + H(+)</text>
        <dbReference type="Rhea" id="RHEA:17453"/>
        <dbReference type="ChEBI" id="CHEBI:15378"/>
        <dbReference type="ChEBI" id="CHEBI:30616"/>
        <dbReference type="ChEBI" id="CHEBI:43474"/>
        <dbReference type="ChEBI" id="CHEBI:57305"/>
        <dbReference type="ChEBI" id="CHEBI:58681"/>
        <dbReference type="ChEBI" id="CHEBI:143788"/>
        <dbReference type="ChEBI" id="CHEBI:456216"/>
        <dbReference type="EC" id="6.3.4.13"/>
    </reaction>
</comment>
<evidence type="ECO:0000259" key="14">
    <source>
        <dbReference type="PROSITE" id="PS50975"/>
    </source>
</evidence>
<evidence type="ECO:0000256" key="5">
    <source>
        <dbReference type="ARBA" id="ARBA00022598"/>
    </source>
</evidence>
<dbReference type="Gene3D" id="3.40.50.20">
    <property type="match status" value="1"/>
</dbReference>
<evidence type="ECO:0000256" key="9">
    <source>
        <dbReference type="ARBA" id="ARBA00038345"/>
    </source>
</evidence>
<dbReference type="GO" id="GO:0046872">
    <property type="term" value="F:metal ion binding"/>
    <property type="evidence" value="ECO:0007669"/>
    <property type="project" value="InterPro"/>
</dbReference>
<dbReference type="InterPro" id="IPR011054">
    <property type="entry name" value="Rudment_hybrid_motif"/>
</dbReference>
<dbReference type="EC" id="6.3.4.13" evidence="4 12"/>
<evidence type="ECO:0000256" key="12">
    <source>
        <dbReference type="HAMAP-Rule" id="MF_00138"/>
    </source>
</evidence>
<dbReference type="InterPro" id="IPR020560">
    <property type="entry name" value="PRibGlycinamide_synth_C-dom"/>
</dbReference>
<dbReference type="GO" id="GO:0006189">
    <property type="term" value="P:'de novo' IMP biosynthetic process"/>
    <property type="evidence" value="ECO:0007669"/>
    <property type="project" value="UniProtKB-UniRule"/>
</dbReference>
<gene>
    <name evidence="12 15" type="primary">purD</name>
    <name evidence="15" type="ORF">G8O30_00125</name>
</gene>
<dbReference type="HAMAP" id="MF_00138">
    <property type="entry name" value="GARS"/>
    <property type="match status" value="1"/>
</dbReference>
<evidence type="ECO:0000256" key="11">
    <source>
        <dbReference type="ARBA" id="ARBA00042864"/>
    </source>
</evidence>
<dbReference type="InterPro" id="IPR020561">
    <property type="entry name" value="PRibGlycinamid_synth_ATP-grasp"/>
</dbReference>
<dbReference type="InterPro" id="IPR020559">
    <property type="entry name" value="PRibGlycinamide_synth_CS"/>
</dbReference>
<keyword evidence="5 12" id="KW-0436">Ligase</keyword>
<dbReference type="PANTHER" id="PTHR43472:SF1">
    <property type="entry name" value="PHOSPHORIBOSYLAMINE--GLYCINE LIGASE, CHLOROPLASTIC"/>
    <property type="match status" value="1"/>
</dbReference>
<evidence type="ECO:0000256" key="4">
    <source>
        <dbReference type="ARBA" id="ARBA00013255"/>
    </source>
</evidence>
<dbReference type="SUPFAM" id="SSF52440">
    <property type="entry name" value="PreATP-grasp domain"/>
    <property type="match status" value="1"/>
</dbReference>
<dbReference type="Pfam" id="PF02844">
    <property type="entry name" value="GARS_N"/>
    <property type="match status" value="1"/>
</dbReference>
<dbReference type="GO" id="GO:0009113">
    <property type="term" value="P:purine nucleobase biosynthetic process"/>
    <property type="evidence" value="ECO:0007669"/>
    <property type="project" value="InterPro"/>
</dbReference>
<keyword evidence="16" id="KW-1185">Reference proteome</keyword>
<evidence type="ECO:0000256" key="10">
    <source>
        <dbReference type="ARBA" id="ARBA00042242"/>
    </source>
</evidence>
<dbReference type="Gene3D" id="3.30.1490.20">
    <property type="entry name" value="ATP-grasp fold, A domain"/>
    <property type="match status" value="1"/>
</dbReference>
<comment type="cofactor">
    <cofactor evidence="2">
        <name>Mg(2+)</name>
        <dbReference type="ChEBI" id="CHEBI:18420"/>
    </cofactor>
</comment>
<dbReference type="SUPFAM" id="SSF51246">
    <property type="entry name" value="Rudiment single hybrid motif"/>
    <property type="match status" value="1"/>
</dbReference>
<evidence type="ECO:0000313" key="15">
    <source>
        <dbReference type="EMBL" id="QPC45493.1"/>
    </source>
</evidence>
<dbReference type="InterPro" id="IPR037123">
    <property type="entry name" value="PRibGlycinamide_synth_C_sf"/>
</dbReference>